<keyword evidence="5" id="KW-1185">Reference proteome</keyword>
<dbReference type="AlphaFoldDB" id="A0A497XT78"/>
<evidence type="ECO:0000313" key="3">
    <source>
        <dbReference type="EMBL" id="TFB28152.1"/>
    </source>
</evidence>
<evidence type="ECO:0008006" key="6">
    <source>
        <dbReference type="Google" id="ProtNLM"/>
    </source>
</evidence>
<organism evidence="2 4">
    <name type="scientific">Pedobacter alluvionis</name>
    <dbReference type="NCBI Taxonomy" id="475253"/>
    <lineage>
        <taxon>Bacteria</taxon>
        <taxon>Pseudomonadati</taxon>
        <taxon>Bacteroidota</taxon>
        <taxon>Sphingobacteriia</taxon>
        <taxon>Sphingobacteriales</taxon>
        <taxon>Sphingobacteriaceae</taxon>
        <taxon>Pedobacter</taxon>
    </lineage>
</organism>
<reference evidence="3 5" key="2">
    <citation type="submission" date="2019-03" db="EMBL/GenBank/DDBJ databases">
        <authorList>
            <person name="He R.-H."/>
        </authorList>
    </citation>
    <scope>NUCLEOTIDE SEQUENCE [LARGE SCALE GENOMIC DNA]</scope>
    <source>
        <strain evidence="3 5">DSM 19624</strain>
    </source>
</reference>
<dbReference type="RefSeq" id="WP_121286357.1">
    <property type="nucleotide sequence ID" value="NZ_RCCK01000014.1"/>
</dbReference>
<accession>A0A497XT78</accession>
<protein>
    <recommendedName>
        <fullName evidence="6">Lipoprotein</fullName>
    </recommendedName>
</protein>
<comment type="caution">
    <text evidence="2">The sequence shown here is derived from an EMBL/GenBank/DDBJ whole genome shotgun (WGS) entry which is preliminary data.</text>
</comment>
<dbReference type="Proteomes" id="UP000273898">
    <property type="component" value="Unassembled WGS sequence"/>
</dbReference>
<gene>
    <name evidence="2" type="ORF">BCL90_4150</name>
    <name evidence="3" type="ORF">E3V97_24335</name>
</gene>
<dbReference type="OrthoDB" id="6978320at2"/>
<dbReference type="EMBL" id="RCCK01000014">
    <property type="protein sequence ID" value="RLJ72529.1"/>
    <property type="molecule type" value="Genomic_DNA"/>
</dbReference>
<keyword evidence="1" id="KW-0175">Coiled coil</keyword>
<dbReference type="PROSITE" id="PS51257">
    <property type="entry name" value="PROKAR_LIPOPROTEIN"/>
    <property type="match status" value="1"/>
</dbReference>
<name>A0A497XT78_9SPHI</name>
<sequence length="623" mass="70611">MIKNVLFTLLTISLTSTIFISCTKSVDEKLEDLKKEKLAFEKKVAAIKNDSLRQQAKKFGGMLFWLQEIDLENERPPKDTVYDENPFVILNDYGSTSDLANNYLDGIIVEKDESRGDKIELKLHYPYVLPFAQKASWKSVKFNDNSSTDIIEDENDSLINRQVVRTNWNNEEGFDILYPDEKSYSAKPVSLNGSVEAQVPKAILKFTFASNERGDTKEQNGIKVKLAKVKGHAVSIEVENPNKTDPAVDTEKMDLVTILATDKAKKFLHQSGSSSGSGEMFDFYKKLLNEVVENPEKVTNLEKDLDKEQRKYDEKHKNMSYYSAYFKGTVDDVVVYVMDYSKATIRKKNFSLPVYPFKAEERAYNSTAPYQEVFEIPTFATAYDPAVSKLLSAKMELSAGELPGKIKIDQTSITSSSSAGDKEKWQVSFEYPEMMSSLFINNMFRYDGVKEAVFFEEKDGKQIAIPKDSIDYNNGEFNGTNPIVDFGSSSVNYDPARLPAKAKYLKGLIRVNLADIARSSYPVNKLPAGITVSGNKVMVNEAIVKDKIFVFAKNAAGKYLKKITSVSFKRDDNPGREINVDYYYGKPYLIECYTKKGDHLADYKFEVKLTYEEHKKEEKAKAK</sequence>
<proteinExistence type="predicted"/>
<evidence type="ECO:0000256" key="1">
    <source>
        <dbReference type="SAM" id="Coils"/>
    </source>
</evidence>
<evidence type="ECO:0000313" key="2">
    <source>
        <dbReference type="EMBL" id="RLJ72529.1"/>
    </source>
</evidence>
<evidence type="ECO:0000313" key="4">
    <source>
        <dbReference type="Proteomes" id="UP000273898"/>
    </source>
</evidence>
<dbReference type="EMBL" id="SOPX01000007">
    <property type="protein sequence ID" value="TFB28152.1"/>
    <property type="molecule type" value="Genomic_DNA"/>
</dbReference>
<feature type="coiled-coil region" evidence="1">
    <location>
        <begin position="23"/>
        <end position="50"/>
    </location>
</feature>
<dbReference type="Proteomes" id="UP000297429">
    <property type="component" value="Unassembled WGS sequence"/>
</dbReference>
<evidence type="ECO:0000313" key="5">
    <source>
        <dbReference type="Proteomes" id="UP000297429"/>
    </source>
</evidence>
<reference evidence="2 4" key="1">
    <citation type="submission" date="2018-10" db="EMBL/GenBank/DDBJ databases">
        <title>Genomic Encyclopedia of Archaeal and Bacterial Type Strains, Phase II (KMG-II): from individual species to whole genera.</title>
        <authorList>
            <person name="Goeker M."/>
        </authorList>
    </citation>
    <scope>NUCLEOTIDE SEQUENCE [LARGE SCALE GENOMIC DNA]</scope>
    <source>
        <strain evidence="2 4">DSM 19624</strain>
    </source>
</reference>